<comment type="caution">
    <text evidence="2">The sequence shown here is derived from an EMBL/GenBank/DDBJ whole genome shotgun (WGS) entry which is preliminary data.</text>
</comment>
<keyword evidence="1" id="KW-1133">Transmembrane helix</keyword>
<dbReference type="Pfam" id="PF19578">
    <property type="entry name" value="DUF6090"/>
    <property type="match status" value="1"/>
</dbReference>
<protein>
    <submittedName>
        <fullName evidence="2">DUF6090 family protein</fullName>
    </submittedName>
</protein>
<evidence type="ECO:0000313" key="2">
    <source>
        <dbReference type="EMBL" id="MFC3879767.1"/>
    </source>
</evidence>
<organism evidence="2 3">
    <name type="scientific">Algoriphagus namhaensis</name>
    <dbReference type="NCBI Taxonomy" id="915353"/>
    <lineage>
        <taxon>Bacteria</taxon>
        <taxon>Pseudomonadati</taxon>
        <taxon>Bacteroidota</taxon>
        <taxon>Cytophagia</taxon>
        <taxon>Cytophagales</taxon>
        <taxon>Cyclobacteriaceae</taxon>
        <taxon>Algoriphagus</taxon>
    </lineage>
</organism>
<evidence type="ECO:0000313" key="3">
    <source>
        <dbReference type="Proteomes" id="UP001595805"/>
    </source>
</evidence>
<name>A0ABV8AP44_9BACT</name>
<dbReference type="InterPro" id="IPR045749">
    <property type="entry name" value="DUF6090"/>
</dbReference>
<reference evidence="3" key="1">
    <citation type="journal article" date="2019" name="Int. J. Syst. Evol. Microbiol.">
        <title>The Global Catalogue of Microorganisms (GCM) 10K type strain sequencing project: providing services to taxonomists for standard genome sequencing and annotation.</title>
        <authorList>
            <consortium name="The Broad Institute Genomics Platform"/>
            <consortium name="The Broad Institute Genome Sequencing Center for Infectious Disease"/>
            <person name="Wu L."/>
            <person name="Ma J."/>
        </authorList>
    </citation>
    <scope>NUCLEOTIDE SEQUENCE [LARGE SCALE GENOMIC DNA]</scope>
    <source>
        <strain evidence="3">CCUG 60523</strain>
    </source>
</reference>
<keyword evidence="1" id="KW-0472">Membrane</keyword>
<keyword evidence="3" id="KW-1185">Reference proteome</keyword>
<dbReference type="Proteomes" id="UP001595805">
    <property type="component" value="Unassembled WGS sequence"/>
</dbReference>
<evidence type="ECO:0000256" key="1">
    <source>
        <dbReference type="SAM" id="Phobius"/>
    </source>
</evidence>
<feature type="transmembrane region" description="Helical" evidence="1">
    <location>
        <begin position="21"/>
        <end position="40"/>
    </location>
</feature>
<sequence>MISFFRKVRQKLLSQNRVTRYLIYALGEILLVVIGILIALQVNNWNQNRIENNERLELLNQLQWDLNVLITAIEEEKLASKNRLIYNKRLLNYAAGTEDIPADSLQFLLTGIVSYSELVNFKTAFDQAKSSGKLSLIKSDSLFNALSGLEYSFNGHSKVGESILRISTTKDYVDILVRSDLVRAVDQLDYIEYSIAPDMHPNLDLKTTGEAFFREEETYKNLYQIHITNSFNHLWLQSIEKNANNVLKYIDRELKP</sequence>
<accession>A0ABV8AP44</accession>
<keyword evidence="1" id="KW-0812">Transmembrane</keyword>
<proteinExistence type="predicted"/>
<dbReference type="RefSeq" id="WP_377904499.1">
    <property type="nucleotide sequence ID" value="NZ_JBHRZS010000006.1"/>
</dbReference>
<gene>
    <name evidence="2" type="ORF">ACFOSV_06250</name>
</gene>
<dbReference type="EMBL" id="JBHRZS010000006">
    <property type="protein sequence ID" value="MFC3879767.1"/>
    <property type="molecule type" value="Genomic_DNA"/>
</dbReference>